<feature type="domain" description="C2H2-type" evidence="7">
    <location>
        <begin position="337"/>
        <end position="364"/>
    </location>
</feature>
<dbReference type="PROSITE" id="PS50157">
    <property type="entry name" value="ZINC_FINGER_C2H2_2"/>
    <property type="match status" value="3"/>
</dbReference>
<evidence type="ECO:0000256" key="2">
    <source>
        <dbReference type="ARBA" id="ARBA00022737"/>
    </source>
</evidence>
<dbReference type="PANTHER" id="PTHR23235:SF141">
    <property type="entry name" value="KRUEPPEL-LIKE FACTOR 15"/>
    <property type="match status" value="1"/>
</dbReference>
<keyword evidence="3 5" id="KW-0863">Zinc-finger</keyword>
<dbReference type="SUPFAM" id="SSF57667">
    <property type="entry name" value="beta-beta-alpha zinc fingers"/>
    <property type="match status" value="2"/>
</dbReference>
<evidence type="ECO:0000256" key="4">
    <source>
        <dbReference type="ARBA" id="ARBA00022833"/>
    </source>
</evidence>
<dbReference type="PANTHER" id="PTHR23235">
    <property type="entry name" value="KRUEPPEL-LIKE TRANSCRIPTION FACTOR"/>
    <property type="match status" value="1"/>
</dbReference>
<dbReference type="SMART" id="SM00355">
    <property type="entry name" value="ZnF_C2H2"/>
    <property type="match status" value="3"/>
</dbReference>
<name>A0ABN9KR26_9NEOB</name>
<evidence type="ECO:0000313" key="9">
    <source>
        <dbReference type="Proteomes" id="UP001176940"/>
    </source>
</evidence>
<dbReference type="PROSITE" id="PS00028">
    <property type="entry name" value="ZINC_FINGER_C2H2_1"/>
    <property type="match status" value="3"/>
</dbReference>
<dbReference type="Proteomes" id="UP001176940">
    <property type="component" value="Unassembled WGS sequence"/>
</dbReference>
<dbReference type="InterPro" id="IPR013087">
    <property type="entry name" value="Znf_C2H2_type"/>
</dbReference>
<sequence>MVSLICSEPLSASDLLSNATSPCQQNMAVPQSGDVSMLTLLQDDARTSSPSLAEQLDNCTVSPQKKGVDDGGLKEMEGIILSQLVKAVEEPKEATAMAQLKLPDFCAQISGDFSPTLEEIEEFLMENMDLIREELVEKQPMPGTWVQNCMTSEQASDTDATPPTEDLSPSLTSDTSASPSFTTDSIPVILQIQPMPDASSLAQSSTGGVRLTQLVISVQGQSLALTPVPGPTSPGDQKYVRIAPLPVAVRPLTLGGVFVTEGQQKIQKGAPAVIRVHKCSHPGCNKMYTKSSHLKAHFRRHTGEKPYVCTWPECGWRFSRSDELSRHKRSHSGVKPYQCTVCDKKFARSDHLSKHMKIHRGQRVGGCRTPRATT</sequence>
<feature type="domain" description="C2H2-type" evidence="7">
    <location>
        <begin position="277"/>
        <end position="306"/>
    </location>
</feature>
<comment type="caution">
    <text evidence="8">The sequence shown here is derived from an EMBL/GenBank/DDBJ whole genome shotgun (WGS) entry which is preliminary data.</text>
</comment>
<feature type="region of interest" description="Disordered" evidence="6">
    <location>
        <begin position="151"/>
        <end position="180"/>
    </location>
</feature>
<keyword evidence="9" id="KW-1185">Reference proteome</keyword>
<keyword evidence="1" id="KW-0479">Metal-binding</keyword>
<evidence type="ECO:0000256" key="1">
    <source>
        <dbReference type="ARBA" id="ARBA00022723"/>
    </source>
</evidence>
<evidence type="ECO:0000256" key="6">
    <source>
        <dbReference type="SAM" id="MobiDB-lite"/>
    </source>
</evidence>
<gene>
    <name evidence="8" type="ORF">RIMI_LOCUS490409</name>
</gene>
<evidence type="ECO:0000313" key="8">
    <source>
        <dbReference type="EMBL" id="CAJ0917357.1"/>
    </source>
</evidence>
<evidence type="ECO:0000256" key="3">
    <source>
        <dbReference type="ARBA" id="ARBA00022771"/>
    </source>
</evidence>
<proteinExistence type="predicted"/>
<dbReference type="InterPro" id="IPR036236">
    <property type="entry name" value="Znf_C2H2_sf"/>
</dbReference>
<keyword evidence="2" id="KW-0677">Repeat</keyword>
<evidence type="ECO:0000259" key="7">
    <source>
        <dbReference type="PROSITE" id="PS50157"/>
    </source>
</evidence>
<keyword evidence="4" id="KW-0862">Zinc</keyword>
<dbReference type="Pfam" id="PF00096">
    <property type="entry name" value="zf-C2H2"/>
    <property type="match status" value="2"/>
</dbReference>
<evidence type="ECO:0000256" key="5">
    <source>
        <dbReference type="PROSITE-ProRule" id="PRU00042"/>
    </source>
</evidence>
<dbReference type="Gene3D" id="3.30.160.60">
    <property type="entry name" value="Classic Zinc Finger"/>
    <property type="match status" value="3"/>
</dbReference>
<dbReference type="EMBL" id="CAUEEQ010000581">
    <property type="protein sequence ID" value="CAJ0917357.1"/>
    <property type="molecule type" value="Genomic_DNA"/>
</dbReference>
<protein>
    <recommendedName>
        <fullName evidence="7">C2H2-type domain-containing protein</fullName>
    </recommendedName>
</protein>
<reference evidence="8" key="1">
    <citation type="submission" date="2023-07" db="EMBL/GenBank/DDBJ databases">
        <authorList>
            <person name="Stuckert A."/>
        </authorList>
    </citation>
    <scope>NUCLEOTIDE SEQUENCE</scope>
</reference>
<organism evidence="8 9">
    <name type="scientific">Ranitomeya imitator</name>
    <name type="common">mimic poison frog</name>
    <dbReference type="NCBI Taxonomy" id="111125"/>
    <lineage>
        <taxon>Eukaryota</taxon>
        <taxon>Metazoa</taxon>
        <taxon>Chordata</taxon>
        <taxon>Craniata</taxon>
        <taxon>Vertebrata</taxon>
        <taxon>Euteleostomi</taxon>
        <taxon>Amphibia</taxon>
        <taxon>Batrachia</taxon>
        <taxon>Anura</taxon>
        <taxon>Neobatrachia</taxon>
        <taxon>Hyloidea</taxon>
        <taxon>Dendrobatidae</taxon>
        <taxon>Dendrobatinae</taxon>
        <taxon>Ranitomeya</taxon>
    </lineage>
</organism>
<accession>A0ABN9KR26</accession>
<feature type="domain" description="C2H2-type" evidence="7">
    <location>
        <begin position="307"/>
        <end position="336"/>
    </location>
</feature>